<keyword evidence="5" id="KW-0862">Zinc</keyword>
<evidence type="ECO:0000256" key="9">
    <source>
        <dbReference type="SAM" id="Phobius"/>
    </source>
</evidence>
<feature type="transmembrane region" description="Helical" evidence="9">
    <location>
        <begin position="995"/>
        <end position="1015"/>
    </location>
</feature>
<keyword evidence="10" id="KW-0732">Signal</keyword>
<evidence type="ECO:0000256" key="10">
    <source>
        <dbReference type="SAM" id="SignalP"/>
    </source>
</evidence>
<keyword evidence="9" id="KW-0472">Membrane</keyword>
<evidence type="ECO:0000256" key="3">
    <source>
        <dbReference type="ARBA" id="ARBA00022670"/>
    </source>
</evidence>
<dbReference type="EMBL" id="JAWJYN010000001">
    <property type="protein sequence ID" value="MDZ8161171.1"/>
    <property type="molecule type" value="Genomic_DNA"/>
</dbReference>
<feature type="signal peptide" evidence="10">
    <location>
        <begin position="1"/>
        <end position="27"/>
    </location>
</feature>
<keyword evidence="6" id="KW-0482">Metalloprotease</keyword>
<dbReference type="PROSITE" id="PS52035">
    <property type="entry name" value="PEPTIDASE_M14"/>
    <property type="match status" value="1"/>
</dbReference>
<dbReference type="Gene3D" id="3.40.630.10">
    <property type="entry name" value="Zn peptidases"/>
    <property type="match status" value="1"/>
</dbReference>
<reference evidence="12 13" key="1">
    <citation type="submission" date="2023-10" db="EMBL/GenBank/DDBJ databases">
        <title>Microbacterium xanthum sp. nov., isolated from seaweed.</title>
        <authorList>
            <person name="Lee S.D."/>
        </authorList>
    </citation>
    <scope>NUCLEOTIDE SEQUENCE [LARGE SCALE GENOMIC DNA]</scope>
    <source>
        <strain evidence="12 13">KCTC 19124</strain>
    </source>
</reference>
<evidence type="ECO:0000259" key="11">
    <source>
        <dbReference type="PROSITE" id="PS52035"/>
    </source>
</evidence>
<keyword evidence="12" id="KW-0121">Carboxypeptidase</keyword>
<name>A0ABU5N515_9MICO</name>
<evidence type="ECO:0000256" key="8">
    <source>
        <dbReference type="SAM" id="MobiDB-lite"/>
    </source>
</evidence>
<evidence type="ECO:0000256" key="5">
    <source>
        <dbReference type="ARBA" id="ARBA00022833"/>
    </source>
</evidence>
<accession>A0ABU5N515</accession>
<feature type="compositionally biased region" description="Low complexity" evidence="8">
    <location>
        <begin position="968"/>
        <end position="988"/>
    </location>
</feature>
<evidence type="ECO:0000256" key="4">
    <source>
        <dbReference type="ARBA" id="ARBA00022801"/>
    </source>
</evidence>
<evidence type="ECO:0000313" key="12">
    <source>
        <dbReference type="EMBL" id="MDZ8161171.1"/>
    </source>
</evidence>
<dbReference type="PANTHER" id="PTHR11705:SF143">
    <property type="entry name" value="SLL0236 PROTEIN"/>
    <property type="match status" value="1"/>
</dbReference>
<evidence type="ECO:0000256" key="7">
    <source>
        <dbReference type="PROSITE-ProRule" id="PRU01379"/>
    </source>
</evidence>
<proteinExistence type="inferred from homology"/>
<dbReference type="SMART" id="SM00631">
    <property type="entry name" value="Zn_pept"/>
    <property type="match status" value="1"/>
</dbReference>
<feature type="domain" description="Peptidase M14" evidence="11">
    <location>
        <begin position="70"/>
        <end position="380"/>
    </location>
</feature>
<dbReference type="RefSeq" id="WP_194423814.1">
    <property type="nucleotide sequence ID" value="NZ_BAAAPT010000001.1"/>
</dbReference>
<feature type="region of interest" description="Disordered" evidence="8">
    <location>
        <begin position="957"/>
        <end position="991"/>
    </location>
</feature>
<comment type="caution">
    <text evidence="12">The sequence shown here is derived from an EMBL/GenBank/DDBJ whole genome shotgun (WGS) entry which is preliminary data.</text>
</comment>
<sequence>MRKPVLLAAACTAMLVAPTIIAVPAVAAVEEPVSPIVRPTVIGDMPTQYPYQPELRVFPDDPDDASIARGVMPYDEIAPTLNTYMALGDRVSTQIIGQSEMGKDIYLVTVTAPESAEETAQQTLWRHTVKYDPASAATDDALQAGYKIPLWFNANIHGNEWEGTDATLNYIEELATSTDPEIIDLLDTHRLYFTVTNNPDGRALGQRATANGYDANRDAITGATVEAAIIRDLSAVLQPTYFIDLHGYTGILQIEPCGPPHGENYEYDLFLPHAYATALEIEERVVDAAIEGNPLSADGGIRIPYRDIRSGWDDWPPIFMPQYVAYQGAITNTVELPLGRSGDQPARAAVNIEVAELVIDTVSDYVQDHGDALLANQIEIFERGLTGAPSVEIPADIAPEDLPADVPTEWTEIWDDTDVYVADYPRAYVLPQGQGQRSDSDAQTLVQQLLVHGIEVDRLTAPLTVDDVTYAAGSYYVDMHQPVRGLANVLLADGTDISERVPSMYDVSAWSLSLLWGADVDAIGTTGDAAPTTAVEPVVEAPLTGSVDLSASYLAFDAAGVADYQAVNQLLGEGIALSQLPDGTVLLRRSDAADVAASAIAEIYGVDFRADDGLALRDGDAIALSAVRVAYVDNHEDRDALTKLGFTDLMPVSRASLTSGEASLNNVDLLWVGGNLSFNSSQESGRAAVQAYLDTGKPVIGHGSSAASFATDFGLVDLSTSTGTRRSNGIVSVETTPGGILSAHPVDTAFAYPAAWFTELGDGMTVERTYAADPLVAGHWSDSTGGSQADAAGHASEVSTITAAGNRVFLFGTSPTFRNHPVGAFSDIARAVFWATSSESTLPPPFTAEDLTPEARGEVDAPEEITVGDDAVIEVGSGMDGTRVSAFLFPATADPGTATLRVAAVAGESASLGDALVEGTAFTVTVPADVTPDAYRLAVFDDADSLLGWDEVQVLAAPTPTPTPTPEPTTSVEPTPTATAEPTGALPATGGGDSGGLWVGALAMILAGAAATAIARARMRTRE</sequence>
<dbReference type="Proteomes" id="UP001291912">
    <property type="component" value="Unassembled WGS sequence"/>
</dbReference>
<keyword evidence="9" id="KW-0812">Transmembrane</keyword>
<comment type="cofactor">
    <cofactor evidence="1">
        <name>Zn(2+)</name>
        <dbReference type="ChEBI" id="CHEBI:29105"/>
    </cofactor>
</comment>
<gene>
    <name evidence="12" type="ORF">R2Q92_04930</name>
</gene>
<comment type="similarity">
    <text evidence="2 7">Belongs to the peptidase M14 family.</text>
</comment>
<keyword evidence="3" id="KW-0645">Protease</keyword>
<organism evidence="12 13">
    <name type="scientific">Microbacterium aquimaris</name>
    <dbReference type="NCBI Taxonomy" id="459816"/>
    <lineage>
        <taxon>Bacteria</taxon>
        <taxon>Bacillati</taxon>
        <taxon>Actinomycetota</taxon>
        <taxon>Actinomycetes</taxon>
        <taxon>Micrococcales</taxon>
        <taxon>Microbacteriaceae</taxon>
        <taxon>Microbacterium</taxon>
    </lineage>
</organism>
<protein>
    <submittedName>
        <fullName evidence="12">M14 family zinc carboxypeptidase</fullName>
    </submittedName>
</protein>
<evidence type="ECO:0000256" key="6">
    <source>
        <dbReference type="ARBA" id="ARBA00023049"/>
    </source>
</evidence>
<dbReference type="Pfam" id="PF00246">
    <property type="entry name" value="Peptidase_M14"/>
    <property type="match status" value="1"/>
</dbReference>
<keyword evidence="9" id="KW-1133">Transmembrane helix</keyword>
<feature type="chain" id="PRO_5045572129" evidence="10">
    <location>
        <begin position="28"/>
        <end position="1023"/>
    </location>
</feature>
<evidence type="ECO:0000313" key="13">
    <source>
        <dbReference type="Proteomes" id="UP001291912"/>
    </source>
</evidence>
<dbReference type="GO" id="GO:0004180">
    <property type="term" value="F:carboxypeptidase activity"/>
    <property type="evidence" value="ECO:0007669"/>
    <property type="project" value="UniProtKB-KW"/>
</dbReference>
<dbReference type="InterPro" id="IPR000834">
    <property type="entry name" value="Peptidase_M14"/>
</dbReference>
<evidence type="ECO:0000256" key="2">
    <source>
        <dbReference type="ARBA" id="ARBA00005988"/>
    </source>
</evidence>
<dbReference type="SUPFAM" id="SSF53187">
    <property type="entry name" value="Zn-dependent exopeptidases"/>
    <property type="match status" value="1"/>
</dbReference>
<evidence type="ECO:0000256" key="1">
    <source>
        <dbReference type="ARBA" id="ARBA00001947"/>
    </source>
</evidence>
<dbReference type="PANTHER" id="PTHR11705">
    <property type="entry name" value="PROTEASE FAMILY M14 CARBOXYPEPTIDASE A,B"/>
    <property type="match status" value="1"/>
</dbReference>
<keyword evidence="13" id="KW-1185">Reference proteome</keyword>
<comment type="caution">
    <text evidence="7">Lacks conserved residue(s) required for the propagation of feature annotation.</text>
</comment>
<keyword evidence="4" id="KW-0378">Hydrolase</keyword>